<proteinExistence type="predicted"/>
<dbReference type="OrthoDB" id="10053630at2759"/>
<feature type="domain" description="Helix-turn-helix" evidence="1">
    <location>
        <begin position="84"/>
        <end position="136"/>
    </location>
</feature>
<evidence type="ECO:0000313" key="2">
    <source>
        <dbReference type="EMBL" id="KAG0700153.1"/>
    </source>
</evidence>
<protein>
    <recommendedName>
        <fullName evidence="1">Helix-turn-helix domain-containing protein</fullName>
    </recommendedName>
</protein>
<reference evidence="2" key="1">
    <citation type="submission" date="2020-07" db="EMBL/GenBank/DDBJ databases">
        <title>The High-quality genome of the commercially important snow crab, Chionoecetes opilio.</title>
        <authorList>
            <person name="Jeong J.-H."/>
            <person name="Ryu S."/>
        </authorList>
    </citation>
    <scope>NUCLEOTIDE SEQUENCE</scope>
    <source>
        <strain evidence="2">MADBK_172401_WGS</strain>
        <tissue evidence="2">Digestive gland</tissue>
    </source>
</reference>
<evidence type="ECO:0000313" key="3">
    <source>
        <dbReference type="Proteomes" id="UP000770661"/>
    </source>
</evidence>
<accession>A0A8J8WDM5</accession>
<dbReference type="AlphaFoldDB" id="A0A8J8WDM5"/>
<dbReference type="Proteomes" id="UP000770661">
    <property type="component" value="Unassembled WGS sequence"/>
</dbReference>
<dbReference type="Pfam" id="PF26215">
    <property type="entry name" value="HTH_animal"/>
    <property type="match status" value="1"/>
</dbReference>
<dbReference type="EMBL" id="JACEEZ010025510">
    <property type="protein sequence ID" value="KAG0700153.1"/>
    <property type="molecule type" value="Genomic_DNA"/>
</dbReference>
<keyword evidence="3" id="KW-1185">Reference proteome</keyword>
<evidence type="ECO:0000259" key="1">
    <source>
        <dbReference type="Pfam" id="PF26215"/>
    </source>
</evidence>
<name>A0A8J8WDM5_CHIOP</name>
<organism evidence="2 3">
    <name type="scientific">Chionoecetes opilio</name>
    <name type="common">Atlantic snow crab</name>
    <name type="synonym">Cancer opilio</name>
    <dbReference type="NCBI Taxonomy" id="41210"/>
    <lineage>
        <taxon>Eukaryota</taxon>
        <taxon>Metazoa</taxon>
        <taxon>Ecdysozoa</taxon>
        <taxon>Arthropoda</taxon>
        <taxon>Crustacea</taxon>
        <taxon>Multicrustacea</taxon>
        <taxon>Malacostraca</taxon>
        <taxon>Eumalacostraca</taxon>
        <taxon>Eucarida</taxon>
        <taxon>Decapoda</taxon>
        <taxon>Pleocyemata</taxon>
        <taxon>Brachyura</taxon>
        <taxon>Eubrachyura</taxon>
        <taxon>Majoidea</taxon>
        <taxon>Majidae</taxon>
        <taxon>Chionoecetes</taxon>
    </lineage>
</organism>
<dbReference type="InterPro" id="IPR058912">
    <property type="entry name" value="HTH_animal"/>
</dbReference>
<gene>
    <name evidence="2" type="ORF">GWK47_025675</name>
</gene>
<sequence>MADVQRLLNQENRVITEPRKKVTQVSWKLLSTCFLALPALTLSALAERLSAGEIILSLQEEESFITNVYVKPTNTGHCLNGEGECPQRYKDSTIGAYIRRALTHCSIWQLMHKEIERSTQVLINNGFSERDINRQTKKILENWYNPNATKESRHNYLLPGFLLHRSPGRRKNNITNRPP</sequence>
<comment type="caution">
    <text evidence="2">The sequence shown here is derived from an EMBL/GenBank/DDBJ whole genome shotgun (WGS) entry which is preliminary data.</text>
</comment>